<dbReference type="InterPro" id="IPR006115">
    <property type="entry name" value="6PGDH_NADP-bd"/>
</dbReference>
<dbReference type="InterPro" id="IPR008927">
    <property type="entry name" value="6-PGluconate_DH-like_C_sf"/>
</dbReference>
<dbReference type="PANTHER" id="PTHR43580:SF2">
    <property type="entry name" value="CYTOKINE-LIKE NUCLEAR FACTOR N-PAC"/>
    <property type="match status" value="1"/>
</dbReference>
<evidence type="ECO:0000313" key="6">
    <source>
        <dbReference type="Proteomes" id="UP000559027"/>
    </source>
</evidence>
<dbReference type="SUPFAM" id="SSF48179">
    <property type="entry name" value="6-phosphogluconate dehydrogenase C-terminal domain-like"/>
    <property type="match status" value="1"/>
</dbReference>
<evidence type="ECO:0000259" key="4">
    <source>
        <dbReference type="Pfam" id="PF09130"/>
    </source>
</evidence>
<dbReference type="AlphaFoldDB" id="A0A8H5D1D7"/>
<feature type="chain" id="PRO_5034937819" description="6-phosphogluconate dehydrogenase" evidence="2">
    <location>
        <begin position="19"/>
        <end position="299"/>
    </location>
</feature>
<feature type="signal peptide" evidence="2">
    <location>
        <begin position="1"/>
        <end position="18"/>
    </location>
</feature>
<dbReference type="PANTHER" id="PTHR43580">
    <property type="entry name" value="OXIDOREDUCTASE GLYR1-RELATED"/>
    <property type="match status" value="1"/>
</dbReference>
<dbReference type="SUPFAM" id="SSF51735">
    <property type="entry name" value="NAD(P)-binding Rossmann-fold domains"/>
    <property type="match status" value="1"/>
</dbReference>
<evidence type="ECO:0000313" key="5">
    <source>
        <dbReference type="EMBL" id="KAF5351720.1"/>
    </source>
</evidence>
<dbReference type="InterPro" id="IPR036291">
    <property type="entry name" value="NAD(P)-bd_dom_sf"/>
</dbReference>
<dbReference type="Pfam" id="PF09130">
    <property type="entry name" value="DUF1932"/>
    <property type="match status" value="1"/>
</dbReference>
<dbReference type="Pfam" id="PF03446">
    <property type="entry name" value="NAD_binding_2"/>
    <property type="match status" value="1"/>
</dbReference>
<keyword evidence="6" id="KW-1185">Reference proteome</keyword>
<feature type="domain" description="Phosphogluconate dehydrogenase NAD-binding putative C-terminal" evidence="4">
    <location>
        <begin position="204"/>
        <end position="271"/>
    </location>
</feature>
<comment type="caution">
    <text evidence="5">The sequence shown here is derived from an EMBL/GenBank/DDBJ whole genome shotgun (WGS) entry which is preliminary data.</text>
</comment>
<dbReference type="Gene3D" id="1.10.1040.10">
    <property type="entry name" value="N-(1-d-carboxylethyl)-l-norvaline Dehydrogenase, domain 2"/>
    <property type="match status" value="1"/>
</dbReference>
<dbReference type="InterPro" id="IPR013328">
    <property type="entry name" value="6PGD_dom2"/>
</dbReference>
<reference evidence="5 6" key="1">
    <citation type="journal article" date="2020" name="ISME J.">
        <title>Uncovering the hidden diversity of litter-decomposition mechanisms in mushroom-forming fungi.</title>
        <authorList>
            <person name="Floudas D."/>
            <person name="Bentzer J."/>
            <person name="Ahren D."/>
            <person name="Johansson T."/>
            <person name="Persson P."/>
            <person name="Tunlid A."/>
        </authorList>
    </citation>
    <scope>NUCLEOTIDE SEQUENCE [LARGE SCALE GENOMIC DNA]</scope>
    <source>
        <strain evidence="5 6">CBS 146.42</strain>
    </source>
</reference>
<dbReference type="GO" id="GO:0050661">
    <property type="term" value="F:NADP binding"/>
    <property type="evidence" value="ECO:0007669"/>
    <property type="project" value="InterPro"/>
</dbReference>
<dbReference type="OrthoDB" id="9988102at2759"/>
<dbReference type="InterPro" id="IPR015814">
    <property type="entry name" value="Pgluconate_DH_NAD-bd_C"/>
</dbReference>
<proteinExistence type="inferred from homology"/>
<dbReference type="EMBL" id="JAACJO010000012">
    <property type="protein sequence ID" value="KAF5351720.1"/>
    <property type="molecule type" value="Genomic_DNA"/>
</dbReference>
<dbReference type="Proteomes" id="UP000559027">
    <property type="component" value="Unassembled WGS sequence"/>
</dbReference>
<dbReference type="InterPro" id="IPR051265">
    <property type="entry name" value="HIBADH-related_NP60_sf"/>
</dbReference>
<comment type="similarity">
    <text evidence="1">Belongs to the HIBADH-related family. NP60 subfamily.</text>
</comment>
<gene>
    <name evidence="5" type="ORF">D9756_007468</name>
</gene>
<feature type="domain" description="6-phosphogluconate dehydrogenase NADP-binding" evidence="3">
    <location>
        <begin position="5"/>
        <end position="156"/>
    </location>
</feature>
<evidence type="ECO:0000256" key="2">
    <source>
        <dbReference type="SAM" id="SignalP"/>
    </source>
</evidence>
<sequence>MAPIISVIALGAMGGAVARKLTESGATVLTNLEGRSEQTRKRAQEAGVVDATLKEIVQRSDFILSILPPRDAFTLAQTISQEVAYRSRVADRQLVYADCNAVNDKTVQRIAELFRGTSVAFVDASIIGGPPKGSYNPTFYASADPEDRKALKAFLSLSSLGLVIKVLDGEGAHVGDASALKMSYAGITKGITGLLATMVLAAHASSPATAEALVSELNASQPEILRRITKSVPAMMPKAYRFVGEMQEIAEFVGEGQGDIHQGMAKLYERVAASINGDGKDIKVLEQFVGAAQKALQGT</sequence>
<evidence type="ECO:0008006" key="7">
    <source>
        <dbReference type="Google" id="ProtNLM"/>
    </source>
</evidence>
<evidence type="ECO:0000256" key="1">
    <source>
        <dbReference type="ARBA" id="ARBA00007598"/>
    </source>
</evidence>
<evidence type="ECO:0000259" key="3">
    <source>
        <dbReference type="Pfam" id="PF03446"/>
    </source>
</evidence>
<organism evidence="5 6">
    <name type="scientific">Leucocoprinus leucothites</name>
    <dbReference type="NCBI Taxonomy" id="201217"/>
    <lineage>
        <taxon>Eukaryota</taxon>
        <taxon>Fungi</taxon>
        <taxon>Dikarya</taxon>
        <taxon>Basidiomycota</taxon>
        <taxon>Agaricomycotina</taxon>
        <taxon>Agaricomycetes</taxon>
        <taxon>Agaricomycetidae</taxon>
        <taxon>Agaricales</taxon>
        <taxon>Agaricineae</taxon>
        <taxon>Agaricaceae</taxon>
        <taxon>Leucocoprinus</taxon>
    </lineage>
</organism>
<dbReference type="Gene3D" id="3.40.50.720">
    <property type="entry name" value="NAD(P)-binding Rossmann-like Domain"/>
    <property type="match status" value="1"/>
</dbReference>
<name>A0A8H5D1D7_9AGAR</name>
<protein>
    <recommendedName>
        <fullName evidence="7">6-phosphogluconate dehydrogenase</fullName>
    </recommendedName>
</protein>
<accession>A0A8H5D1D7</accession>
<keyword evidence="2" id="KW-0732">Signal</keyword>